<keyword evidence="3" id="KW-1185">Reference proteome</keyword>
<evidence type="ECO:0000313" key="2">
    <source>
        <dbReference type="EMBL" id="TCT03921.1"/>
    </source>
</evidence>
<dbReference type="AlphaFoldDB" id="A0A4R3LTY1"/>
<evidence type="ECO:0000256" key="1">
    <source>
        <dbReference type="SAM" id="MobiDB-lite"/>
    </source>
</evidence>
<proteinExistence type="predicted"/>
<name>A0A4R3LTY1_9HYPH</name>
<comment type="caution">
    <text evidence="2">The sequence shown here is derived from an EMBL/GenBank/DDBJ whole genome shotgun (WGS) entry which is preliminary data.</text>
</comment>
<dbReference type="Proteomes" id="UP000294664">
    <property type="component" value="Unassembled WGS sequence"/>
</dbReference>
<feature type="region of interest" description="Disordered" evidence="1">
    <location>
        <begin position="44"/>
        <end position="71"/>
    </location>
</feature>
<protein>
    <recommendedName>
        <fullName evidence="4">Anti-sigma factor NepR domain-containing protein</fullName>
    </recommendedName>
</protein>
<reference evidence="2 3" key="1">
    <citation type="submission" date="2019-03" db="EMBL/GenBank/DDBJ databases">
        <title>Genomic Encyclopedia of Type Strains, Phase IV (KMG-IV): sequencing the most valuable type-strain genomes for metagenomic binning, comparative biology and taxonomic classification.</title>
        <authorList>
            <person name="Goeker M."/>
        </authorList>
    </citation>
    <scope>NUCLEOTIDE SEQUENCE [LARGE SCALE GENOMIC DNA]</scope>
    <source>
        <strain evidence="2 3">DSM 9035</strain>
    </source>
</reference>
<dbReference type="EMBL" id="SMAI01000008">
    <property type="protein sequence ID" value="TCT03921.1"/>
    <property type="molecule type" value="Genomic_DNA"/>
</dbReference>
<gene>
    <name evidence="2" type="ORF">EDC64_10887</name>
</gene>
<sequence length="71" mass="7905">MRAPHRRDISARQDLLGKELRQLFDDYAHEDMPDELMKLAQQLQGAFETRPEDAAGDGDGPDASKSKPPGL</sequence>
<evidence type="ECO:0008006" key="4">
    <source>
        <dbReference type="Google" id="ProtNLM"/>
    </source>
</evidence>
<dbReference type="OrthoDB" id="8454456at2"/>
<dbReference type="RefSeq" id="WP_132032203.1">
    <property type="nucleotide sequence ID" value="NZ_SMAI01000008.1"/>
</dbReference>
<organism evidence="2 3">
    <name type="scientific">Aquabacter spiritensis</name>
    <dbReference type="NCBI Taxonomy" id="933073"/>
    <lineage>
        <taxon>Bacteria</taxon>
        <taxon>Pseudomonadati</taxon>
        <taxon>Pseudomonadota</taxon>
        <taxon>Alphaproteobacteria</taxon>
        <taxon>Hyphomicrobiales</taxon>
        <taxon>Xanthobacteraceae</taxon>
        <taxon>Aquabacter</taxon>
    </lineage>
</organism>
<accession>A0A4R3LTY1</accession>
<evidence type="ECO:0000313" key="3">
    <source>
        <dbReference type="Proteomes" id="UP000294664"/>
    </source>
</evidence>